<proteinExistence type="predicted"/>
<evidence type="ECO:0000313" key="7">
    <source>
        <dbReference type="Proteomes" id="UP000632289"/>
    </source>
</evidence>
<dbReference type="Pfam" id="PF05746">
    <property type="entry name" value="DALR_1"/>
    <property type="match status" value="1"/>
</dbReference>
<dbReference type="InterPro" id="IPR009080">
    <property type="entry name" value="tRNAsynth_Ia_anticodon-bd"/>
</dbReference>
<dbReference type="AlphaFoldDB" id="A0A927IES9"/>
<dbReference type="GO" id="GO:0006420">
    <property type="term" value="P:arginyl-tRNA aminoacylation"/>
    <property type="evidence" value="ECO:0007669"/>
    <property type="project" value="InterPro"/>
</dbReference>
<dbReference type="RefSeq" id="WP_191211506.1">
    <property type="nucleotide sequence ID" value="NZ_BAABKL010000041.1"/>
</dbReference>
<keyword evidence="7" id="KW-1185">Reference proteome</keyword>
<dbReference type="SUPFAM" id="SSF47323">
    <property type="entry name" value="Anticodon-binding domain of a subclass of class I aminoacyl-tRNA synthetases"/>
    <property type="match status" value="1"/>
</dbReference>
<dbReference type="Pfam" id="PF03485">
    <property type="entry name" value="Arg_tRNA_synt_N"/>
    <property type="match status" value="1"/>
</dbReference>
<sequence>MTPAQLSRTVRHAWSRAVAEGALPDPAEPPDRVTLRRPPHGDADYASNLALRLAAGSGRSAAEVAAVLRERLAAEPGIARVEVRGPGFLNITLADRGAGLVAALLARPRPATLPEDPARDAARWAALTGEPPTFARRPCSPLFRVQYARARTVALCEGARALGLTARPEALPGAAEQALTALLADAARLAGPALARHLVRTADAFLDVLYAPAERSVLPVGDEKPEAAHRARLALAEATGTVLAGGLTQLGISAPDHL</sequence>
<dbReference type="GO" id="GO:0004814">
    <property type="term" value="F:arginine-tRNA ligase activity"/>
    <property type="evidence" value="ECO:0007669"/>
    <property type="project" value="InterPro"/>
</dbReference>
<dbReference type="Proteomes" id="UP000632289">
    <property type="component" value="Unassembled WGS sequence"/>
</dbReference>
<dbReference type="EMBL" id="JACXYU010000014">
    <property type="protein sequence ID" value="MBD3934215.1"/>
    <property type="molecule type" value="Genomic_DNA"/>
</dbReference>
<dbReference type="Gene3D" id="3.30.1360.70">
    <property type="entry name" value="Arginyl tRNA synthetase N-terminal domain"/>
    <property type="match status" value="1"/>
</dbReference>
<evidence type="ECO:0000256" key="1">
    <source>
        <dbReference type="ARBA" id="ARBA00022598"/>
    </source>
</evidence>
<evidence type="ECO:0000313" key="6">
    <source>
        <dbReference type="EMBL" id="MBD3934215.1"/>
    </source>
</evidence>
<evidence type="ECO:0000259" key="5">
    <source>
        <dbReference type="SMART" id="SM01016"/>
    </source>
</evidence>
<dbReference type="InterPro" id="IPR036695">
    <property type="entry name" value="Arg-tRNA-synth_N_sf"/>
</dbReference>
<dbReference type="InterPro" id="IPR005148">
    <property type="entry name" value="Arg-tRNA-synth_N"/>
</dbReference>
<feature type="domain" description="Arginyl tRNA synthetase N-terminal" evidence="5">
    <location>
        <begin position="4"/>
        <end position="93"/>
    </location>
</feature>
<dbReference type="Gene3D" id="1.10.730.10">
    <property type="entry name" value="Isoleucyl-tRNA Synthetase, Domain 1"/>
    <property type="match status" value="1"/>
</dbReference>
<organism evidence="6 7">
    <name type="scientific">Streptomyces chumphonensis</name>
    <dbReference type="NCBI Taxonomy" id="1214925"/>
    <lineage>
        <taxon>Bacteria</taxon>
        <taxon>Bacillati</taxon>
        <taxon>Actinomycetota</taxon>
        <taxon>Actinomycetes</taxon>
        <taxon>Kitasatosporales</taxon>
        <taxon>Streptomycetaceae</taxon>
        <taxon>Streptomyces</taxon>
    </lineage>
</organism>
<gene>
    <name evidence="6" type="ORF">IF129_21960</name>
</gene>
<keyword evidence="2" id="KW-0547">Nucleotide-binding</keyword>
<dbReference type="InterPro" id="IPR008909">
    <property type="entry name" value="DALR_anticod-bd"/>
</dbReference>
<dbReference type="GO" id="GO:0005737">
    <property type="term" value="C:cytoplasm"/>
    <property type="evidence" value="ECO:0007669"/>
    <property type="project" value="InterPro"/>
</dbReference>
<dbReference type="GO" id="GO:0005524">
    <property type="term" value="F:ATP binding"/>
    <property type="evidence" value="ECO:0007669"/>
    <property type="project" value="UniProtKB-KW"/>
</dbReference>
<evidence type="ECO:0000256" key="3">
    <source>
        <dbReference type="ARBA" id="ARBA00022840"/>
    </source>
</evidence>
<accession>A0A927IES9</accession>
<evidence type="ECO:0000256" key="2">
    <source>
        <dbReference type="ARBA" id="ARBA00022741"/>
    </source>
</evidence>
<reference evidence="6" key="1">
    <citation type="submission" date="2020-09" db="EMBL/GenBank/DDBJ databases">
        <title>Secondary metabolite and genome analysis of marine Streptomyces chumphonensis KK1-2T.</title>
        <authorList>
            <person name="Phongsopitanun W."/>
            <person name="Kanchanasin P."/>
            <person name="Pittayakhajonwut P."/>
            <person name="Suwanborirux K."/>
            <person name="Tanasupawat S."/>
        </authorList>
    </citation>
    <scope>NUCLEOTIDE SEQUENCE</scope>
    <source>
        <strain evidence="6">KK1-2</strain>
    </source>
</reference>
<dbReference type="SMART" id="SM01016">
    <property type="entry name" value="Arg_tRNA_synt_N"/>
    <property type="match status" value="1"/>
</dbReference>
<evidence type="ECO:0000259" key="4">
    <source>
        <dbReference type="SMART" id="SM00836"/>
    </source>
</evidence>
<protein>
    <submittedName>
        <fullName evidence="6">Arginine--tRNA ligase</fullName>
    </submittedName>
</protein>
<comment type="caution">
    <text evidence="6">The sequence shown here is derived from an EMBL/GenBank/DDBJ whole genome shotgun (WGS) entry which is preliminary data.</text>
</comment>
<name>A0A927IES9_9ACTN</name>
<dbReference type="SUPFAM" id="SSF55190">
    <property type="entry name" value="Arginyl-tRNA synthetase (ArgRS), N-terminal 'additional' domain"/>
    <property type="match status" value="1"/>
</dbReference>
<keyword evidence="3" id="KW-0067">ATP-binding</keyword>
<keyword evidence="1 6" id="KW-0436">Ligase</keyword>
<feature type="domain" description="DALR anticodon binding" evidence="4">
    <location>
        <begin position="145"/>
        <end position="258"/>
    </location>
</feature>
<dbReference type="SMART" id="SM00836">
    <property type="entry name" value="DALR_1"/>
    <property type="match status" value="1"/>
</dbReference>